<sequence>MVYYIRFLKTPRFQQQTKSVFISALICITTDLGDDFLAEDVDLTATWVQHASHKVRYQTPVKWLAGSRQLPILLGPFAPKDVAGQTAALKIQLSDVEKDILEKHTTPLVVSGCSAPFGPSWEPAEQLIRRDLNIASTVRPLRIWEETGNSIARHIWDAALAAVIFLEQVITGTEKSMPALSQSLTPRRSPLQVVELGAGCGIVGIALATMLANCEVLLTDLPEVSEIVTRNINDASPKPSASIKFQTLDWDEPTPNLTRGPIDLIVVSDCTYNADSLPALVSVLDRLVRGSPGAVVLVALKRRHDSEAVFFDLMRTAGFVSQQAQVPLPAQWEQVDQIEMYCYQKASGVEKGA</sequence>
<evidence type="ECO:0000313" key="1">
    <source>
        <dbReference type="EMBL" id="KAJ5175261.1"/>
    </source>
</evidence>
<dbReference type="Proteomes" id="UP001149163">
    <property type="component" value="Unassembled WGS sequence"/>
</dbReference>
<evidence type="ECO:0008006" key="3">
    <source>
        <dbReference type="Google" id="ProtNLM"/>
    </source>
</evidence>
<keyword evidence="2" id="KW-1185">Reference proteome</keyword>
<protein>
    <recommendedName>
        <fullName evidence="3">Methyltransferase-domain-containing protein</fullName>
    </recommendedName>
</protein>
<organism evidence="1 2">
    <name type="scientific">Penicillium canariense</name>
    <dbReference type="NCBI Taxonomy" id="189055"/>
    <lineage>
        <taxon>Eukaryota</taxon>
        <taxon>Fungi</taxon>
        <taxon>Dikarya</taxon>
        <taxon>Ascomycota</taxon>
        <taxon>Pezizomycotina</taxon>
        <taxon>Eurotiomycetes</taxon>
        <taxon>Eurotiomycetidae</taxon>
        <taxon>Eurotiales</taxon>
        <taxon>Aspergillaceae</taxon>
        <taxon>Penicillium</taxon>
    </lineage>
</organism>
<dbReference type="CDD" id="cd02440">
    <property type="entry name" value="AdoMet_MTases"/>
    <property type="match status" value="1"/>
</dbReference>
<dbReference type="GO" id="GO:0008757">
    <property type="term" value="F:S-adenosylmethionine-dependent methyltransferase activity"/>
    <property type="evidence" value="ECO:0007669"/>
    <property type="project" value="UniProtKB-ARBA"/>
</dbReference>
<dbReference type="InterPro" id="IPR029063">
    <property type="entry name" value="SAM-dependent_MTases_sf"/>
</dbReference>
<dbReference type="Gene3D" id="3.40.50.150">
    <property type="entry name" value="Vaccinia Virus protein VP39"/>
    <property type="match status" value="1"/>
</dbReference>
<dbReference type="Pfam" id="PF10294">
    <property type="entry name" value="Methyltransf_16"/>
    <property type="match status" value="1"/>
</dbReference>
<dbReference type="SUPFAM" id="SSF53335">
    <property type="entry name" value="S-adenosyl-L-methionine-dependent methyltransferases"/>
    <property type="match status" value="1"/>
</dbReference>
<dbReference type="GO" id="GO:0005829">
    <property type="term" value="C:cytosol"/>
    <property type="evidence" value="ECO:0007669"/>
    <property type="project" value="TreeGrafter"/>
</dbReference>
<dbReference type="PANTHER" id="PTHR14614">
    <property type="entry name" value="HEPATOCELLULAR CARCINOMA-ASSOCIATED ANTIGEN"/>
    <property type="match status" value="1"/>
</dbReference>
<name>A0A9W9IGL8_9EURO</name>
<accession>A0A9W9IGL8</accession>
<dbReference type="AlphaFoldDB" id="A0A9W9IGL8"/>
<reference evidence="1" key="1">
    <citation type="submission" date="2022-11" db="EMBL/GenBank/DDBJ databases">
        <authorList>
            <person name="Petersen C."/>
        </authorList>
    </citation>
    <scope>NUCLEOTIDE SEQUENCE</scope>
    <source>
        <strain evidence="1">IBT 26290</strain>
    </source>
</reference>
<dbReference type="PANTHER" id="PTHR14614:SF132">
    <property type="entry name" value="PROTEIN-LYSINE METHYLTRANSFERASE C42C1.13"/>
    <property type="match status" value="1"/>
</dbReference>
<proteinExistence type="predicted"/>
<dbReference type="EMBL" id="JAPQKN010000001">
    <property type="protein sequence ID" value="KAJ5175261.1"/>
    <property type="molecule type" value="Genomic_DNA"/>
</dbReference>
<comment type="caution">
    <text evidence="1">The sequence shown here is derived from an EMBL/GenBank/DDBJ whole genome shotgun (WGS) entry which is preliminary data.</text>
</comment>
<dbReference type="InterPro" id="IPR019410">
    <property type="entry name" value="Methyltransf_16"/>
</dbReference>
<evidence type="ECO:0000313" key="2">
    <source>
        <dbReference type="Proteomes" id="UP001149163"/>
    </source>
</evidence>
<gene>
    <name evidence="1" type="ORF">N7482_001138</name>
</gene>
<reference evidence="1" key="2">
    <citation type="journal article" date="2023" name="IMA Fungus">
        <title>Comparative genomic study of the Penicillium genus elucidates a diverse pangenome and 15 lateral gene transfer events.</title>
        <authorList>
            <person name="Petersen C."/>
            <person name="Sorensen T."/>
            <person name="Nielsen M.R."/>
            <person name="Sondergaard T.E."/>
            <person name="Sorensen J.L."/>
            <person name="Fitzpatrick D.A."/>
            <person name="Frisvad J.C."/>
            <person name="Nielsen K.L."/>
        </authorList>
    </citation>
    <scope>NUCLEOTIDE SEQUENCE</scope>
    <source>
        <strain evidence="1">IBT 26290</strain>
    </source>
</reference>
<dbReference type="OrthoDB" id="413520at2759"/>
<dbReference type="RefSeq" id="XP_056546869.1">
    <property type="nucleotide sequence ID" value="XM_056683263.1"/>
</dbReference>
<dbReference type="GeneID" id="81422439"/>